<keyword evidence="1" id="KW-1133">Transmembrane helix</keyword>
<keyword evidence="1" id="KW-0472">Membrane</keyword>
<comment type="caution">
    <text evidence="2">The sequence shown here is derived from an EMBL/GenBank/DDBJ whole genome shotgun (WGS) entry which is preliminary data.</text>
</comment>
<protein>
    <submittedName>
        <fullName evidence="2">Glucose-6-phosphate-specific signal transduction histidine kinase</fullName>
    </submittedName>
</protein>
<keyword evidence="3" id="KW-1185">Reference proteome</keyword>
<keyword evidence="2" id="KW-0808">Transferase</keyword>
<feature type="transmembrane region" description="Helical" evidence="1">
    <location>
        <begin position="92"/>
        <end position="117"/>
    </location>
</feature>
<accession>A0ABT9R9B0</accession>
<evidence type="ECO:0000256" key="1">
    <source>
        <dbReference type="SAM" id="Phobius"/>
    </source>
</evidence>
<proteinExistence type="predicted"/>
<dbReference type="EMBL" id="JAUSRB010000002">
    <property type="protein sequence ID" value="MDP9865841.1"/>
    <property type="molecule type" value="Genomic_DNA"/>
</dbReference>
<keyword evidence="2" id="KW-0418">Kinase</keyword>
<dbReference type="RefSeq" id="WP_306865696.1">
    <property type="nucleotide sequence ID" value="NZ_JAUSRB010000002.1"/>
</dbReference>
<feature type="transmembrane region" description="Helical" evidence="1">
    <location>
        <begin position="65"/>
        <end position="86"/>
    </location>
</feature>
<dbReference type="Proteomes" id="UP001230426">
    <property type="component" value="Unassembled WGS sequence"/>
</dbReference>
<reference evidence="2 3" key="1">
    <citation type="submission" date="2023-07" db="EMBL/GenBank/DDBJ databases">
        <title>Sequencing the genomes of 1000 actinobacteria strains.</title>
        <authorList>
            <person name="Klenk H.-P."/>
        </authorList>
    </citation>
    <scope>NUCLEOTIDE SEQUENCE [LARGE SCALE GENOMIC DNA]</scope>
    <source>
        <strain evidence="2 3">DSM 44109</strain>
    </source>
</reference>
<feature type="transmembrane region" description="Helical" evidence="1">
    <location>
        <begin position="34"/>
        <end position="53"/>
    </location>
</feature>
<evidence type="ECO:0000313" key="3">
    <source>
        <dbReference type="Proteomes" id="UP001230426"/>
    </source>
</evidence>
<evidence type="ECO:0000313" key="2">
    <source>
        <dbReference type="EMBL" id="MDP9865841.1"/>
    </source>
</evidence>
<name>A0ABT9R9B0_9ACTN</name>
<sequence length="145" mass="15074">MSLLRLLLLAASGWLVLLVTEVPGAGPVRVAVSVVYLLTCPGAAVLALFRPLLGRRDHAGDALESMALTVALSVSTGVIVSEAFFLSGRFTMPAAVTALAGVTSAAALGALFTTWLATRLTARRARRDRIEYRAGQGPARSPDAA</sequence>
<dbReference type="GO" id="GO:0016301">
    <property type="term" value="F:kinase activity"/>
    <property type="evidence" value="ECO:0007669"/>
    <property type="project" value="UniProtKB-KW"/>
</dbReference>
<keyword evidence="1" id="KW-0812">Transmembrane</keyword>
<organism evidence="2 3">
    <name type="scientific">Streptosporangium brasiliense</name>
    <dbReference type="NCBI Taxonomy" id="47480"/>
    <lineage>
        <taxon>Bacteria</taxon>
        <taxon>Bacillati</taxon>
        <taxon>Actinomycetota</taxon>
        <taxon>Actinomycetes</taxon>
        <taxon>Streptosporangiales</taxon>
        <taxon>Streptosporangiaceae</taxon>
        <taxon>Streptosporangium</taxon>
    </lineage>
</organism>
<gene>
    <name evidence="2" type="ORF">J2S55_005107</name>
</gene>